<dbReference type="EMBL" id="JARGYC010000005">
    <property type="protein sequence ID" value="MDF0599712.1"/>
    <property type="molecule type" value="Genomic_DNA"/>
</dbReference>
<evidence type="ECO:0000313" key="1">
    <source>
        <dbReference type="EMBL" id="MDF0599712.1"/>
    </source>
</evidence>
<dbReference type="SUPFAM" id="SSF54637">
    <property type="entry name" value="Thioesterase/thiol ester dehydrase-isomerase"/>
    <property type="match status" value="1"/>
</dbReference>
<organism evidence="1 2">
    <name type="scientific">Psychromarinibacter sediminicola</name>
    <dbReference type="NCBI Taxonomy" id="3033385"/>
    <lineage>
        <taxon>Bacteria</taxon>
        <taxon>Pseudomonadati</taxon>
        <taxon>Pseudomonadota</taxon>
        <taxon>Alphaproteobacteria</taxon>
        <taxon>Rhodobacterales</taxon>
        <taxon>Paracoccaceae</taxon>
        <taxon>Psychromarinibacter</taxon>
    </lineage>
</organism>
<dbReference type="Pfam" id="PF13279">
    <property type="entry name" value="4HBT_2"/>
    <property type="match status" value="1"/>
</dbReference>
<proteinExistence type="predicted"/>
<keyword evidence="2" id="KW-1185">Reference proteome</keyword>
<dbReference type="Proteomes" id="UP001220964">
    <property type="component" value="Unassembled WGS sequence"/>
</dbReference>
<dbReference type="InterPro" id="IPR029069">
    <property type="entry name" value="HotDog_dom_sf"/>
</dbReference>
<gene>
    <name evidence="1" type="ORF">P1J78_03100</name>
</gene>
<comment type="caution">
    <text evidence="1">The sequence shown here is derived from an EMBL/GenBank/DDBJ whole genome shotgun (WGS) entry which is preliminary data.</text>
</comment>
<name>A0AAE3NPM7_9RHOB</name>
<evidence type="ECO:0000313" key="2">
    <source>
        <dbReference type="Proteomes" id="UP001220964"/>
    </source>
</evidence>
<sequence>MSQVFSIHRQVEFNHCDPAGMVYYPRYFEMISALTERFFADALDYAWSSMGEAAIGNGTPMGRIEVHFMSPSFLGDWLELTLGVARIGTASATFEIACLGAGERRFFCRATVVHAKIGGGRSVPWPAPVRAAMTPYLIPSDETAKKTRTCPP</sequence>
<reference evidence="1" key="1">
    <citation type="submission" date="2023-03" db="EMBL/GenBank/DDBJ databases">
        <title>Multiphase analysis and comparison of six strains from genera Psychromarinibacter, Lutimaribacter, and Maritimibacter, including a novel species: Psychromarinibacter sediminicola sp. nov.</title>
        <authorList>
            <person name="Wang Y.-H."/>
            <person name="Ye M.-Q."/>
            <person name="Du Z.-J."/>
        </authorList>
    </citation>
    <scope>NUCLEOTIDE SEQUENCE</scope>
    <source>
        <strain evidence="1">C21-152</strain>
    </source>
</reference>
<dbReference type="AlphaFoldDB" id="A0AAE3NPM7"/>
<dbReference type="CDD" id="cd00586">
    <property type="entry name" value="4HBT"/>
    <property type="match status" value="1"/>
</dbReference>
<dbReference type="RefSeq" id="WP_275565860.1">
    <property type="nucleotide sequence ID" value="NZ_JARGYC010000005.1"/>
</dbReference>
<dbReference type="Gene3D" id="3.10.129.10">
    <property type="entry name" value="Hotdog Thioesterase"/>
    <property type="match status" value="1"/>
</dbReference>
<accession>A0AAE3NPM7</accession>
<protein>
    <submittedName>
        <fullName evidence="1">Thioesterase family protein</fullName>
    </submittedName>
</protein>